<organism evidence="1 2">
    <name type="scientific">Paracoccus marinaquae</name>
    <dbReference type="NCBI Taxonomy" id="2841926"/>
    <lineage>
        <taxon>Bacteria</taxon>
        <taxon>Pseudomonadati</taxon>
        <taxon>Pseudomonadota</taxon>
        <taxon>Alphaproteobacteria</taxon>
        <taxon>Rhodobacterales</taxon>
        <taxon>Paracoccaceae</taxon>
        <taxon>Paracoccus</taxon>
    </lineage>
</organism>
<name>A0ABS6AHB3_9RHOB</name>
<sequence length="112" mass="12289">MVEAICDLRDHEIRFGQGLEKTAELRDRNSAIFLVRFELQDAIVKIRRIERGIGGNEARLSGALARAARSARHQGAVIRQPAIAESGARKLIAIIDQLLADTEREAGADDSV</sequence>
<dbReference type="EMBL" id="JAHKNG010000002">
    <property type="protein sequence ID" value="MBU3029019.1"/>
    <property type="molecule type" value="Genomic_DNA"/>
</dbReference>
<dbReference type="Proteomes" id="UP001166191">
    <property type="component" value="Unassembled WGS sequence"/>
</dbReference>
<dbReference type="RefSeq" id="WP_216031703.1">
    <property type="nucleotide sequence ID" value="NZ_JAHKNG010000002.1"/>
</dbReference>
<evidence type="ECO:0000313" key="1">
    <source>
        <dbReference type="EMBL" id="MBU3029019.1"/>
    </source>
</evidence>
<reference evidence="1" key="1">
    <citation type="submission" date="2021-06" db="EMBL/GenBank/DDBJ databases">
        <title>Paracoccus bacterium XHP0099 sp. nov., isolated from the surface waters of the Yellow Sea.</title>
        <authorList>
            <person name="Xue H."/>
            <person name="Zhang D."/>
        </authorList>
    </citation>
    <scope>NUCLEOTIDE SEQUENCE</scope>
    <source>
        <strain evidence="1">XHP0099</strain>
    </source>
</reference>
<protein>
    <submittedName>
        <fullName evidence="1">Uncharacterized protein</fullName>
    </submittedName>
</protein>
<gene>
    <name evidence="1" type="ORF">KNW02_02665</name>
</gene>
<evidence type="ECO:0000313" key="2">
    <source>
        <dbReference type="Proteomes" id="UP001166191"/>
    </source>
</evidence>
<keyword evidence="2" id="KW-1185">Reference proteome</keyword>
<comment type="caution">
    <text evidence="1">The sequence shown here is derived from an EMBL/GenBank/DDBJ whole genome shotgun (WGS) entry which is preliminary data.</text>
</comment>
<proteinExistence type="predicted"/>
<accession>A0ABS6AHB3</accession>